<gene>
    <name evidence="1" type="ORF">NSIN_20461</name>
</gene>
<evidence type="ECO:0000313" key="1">
    <source>
        <dbReference type="EMBL" id="SHO44859.1"/>
    </source>
</evidence>
<dbReference type="Proteomes" id="UP000232412">
    <property type="component" value="Unassembled WGS sequence"/>
</dbReference>
<protein>
    <submittedName>
        <fullName evidence="1">Uncharacterized protein</fullName>
    </submittedName>
</protein>
<evidence type="ECO:0000313" key="2">
    <source>
        <dbReference type="Proteomes" id="UP000232412"/>
    </source>
</evidence>
<name>A0A2H1EFY5_9ARCH</name>
<organism evidence="1 2">
    <name type="scientific">Nitrosotalea sinensis</name>
    <dbReference type="NCBI Taxonomy" id="1499975"/>
    <lineage>
        <taxon>Archaea</taxon>
        <taxon>Nitrososphaerota</taxon>
        <taxon>Nitrososphaeria</taxon>
        <taxon>Nitrosotaleales</taxon>
        <taxon>Nitrosotaleaceae</taxon>
        <taxon>Nitrosotalea</taxon>
    </lineage>
</organism>
<dbReference type="OrthoDB" id="8613at2157"/>
<reference evidence="2" key="1">
    <citation type="submission" date="2016-12" db="EMBL/GenBank/DDBJ databases">
        <authorList>
            <person name="Herbold C."/>
        </authorList>
    </citation>
    <scope>NUCLEOTIDE SEQUENCE [LARGE SCALE GENOMIC DNA]</scope>
</reference>
<accession>A0A2H1EFY5</accession>
<dbReference type="EMBL" id="FRFC01000003">
    <property type="protein sequence ID" value="SHO44859.1"/>
    <property type="molecule type" value="Genomic_DNA"/>
</dbReference>
<proteinExistence type="predicted"/>
<dbReference type="AlphaFoldDB" id="A0A2H1EFY5"/>
<keyword evidence="2" id="KW-1185">Reference proteome</keyword>
<sequence>MLLHFIFLVKEEDLENRKWEFEYITDMAAFYKTWIEKTFSKKVDVQTDEMVVRSGGRLRIVDTPALLDDHADRGRDIFHFYLTYFRPLWTDCTCEGYFADNFGMVQWSKSPQPNDLKFLMDVNCPKVSHELAHEFLRQSGYKNYKELVHDIWDKHLFASVPFEYYDKNHLRTEKEALFATLDTSSFKV</sequence>